<evidence type="ECO:0000313" key="2">
    <source>
        <dbReference type="EMBL" id="KAJ3595512.1"/>
    </source>
</evidence>
<feature type="compositionally biased region" description="Basic and acidic residues" evidence="1">
    <location>
        <begin position="69"/>
        <end position="94"/>
    </location>
</feature>
<name>A0A9Q0ICL3_9TELE</name>
<dbReference type="Proteomes" id="UP001148018">
    <property type="component" value="Unassembled WGS sequence"/>
</dbReference>
<evidence type="ECO:0000256" key="1">
    <source>
        <dbReference type="SAM" id="MobiDB-lite"/>
    </source>
</evidence>
<protein>
    <submittedName>
        <fullName evidence="2">Uncharacterized protein</fullName>
    </submittedName>
</protein>
<dbReference type="AlphaFoldDB" id="A0A9Q0ICL3"/>
<proteinExistence type="predicted"/>
<dbReference type="EMBL" id="JANIIK010000111">
    <property type="protein sequence ID" value="KAJ3595512.1"/>
    <property type="molecule type" value="Genomic_DNA"/>
</dbReference>
<comment type="caution">
    <text evidence="2">The sequence shown here is derived from an EMBL/GenBank/DDBJ whole genome shotgun (WGS) entry which is preliminary data.</text>
</comment>
<gene>
    <name evidence="2" type="ORF">NHX12_004815</name>
</gene>
<feature type="compositionally biased region" description="Pro residues" evidence="1">
    <location>
        <begin position="118"/>
        <end position="128"/>
    </location>
</feature>
<keyword evidence="3" id="KW-1185">Reference proteome</keyword>
<sequence>MRDRRRRRYTEVTWRQQQQQLTVENVPRSSRVPRRICGSLSIKARKTDLQGDTRGPPGFVGLVAGNKECRTGSDEAVDRSRAGSDARGVLRDSRGQIYYTNSRGEQRTSQQNAIGEGTPPPHPSPPPGRVLRLRNKMEGRKSHARRGKRNDEISEGYCAVEDS</sequence>
<evidence type="ECO:0000313" key="3">
    <source>
        <dbReference type="Proteomes" id="UP001148018"/>
    </source>
</evidence>
<organism evidence="2 3">
    <name type="scientific">Muraenolepis orangiensis</name>
    <name type="common">Patagonian moray cod</name>
    <dbReference type="NCBI Taxonomy" id="630683"/>
    <lineage>
        <taxon>Eukaryota</taxon>
        <taxon>Metazoa</taxon>
        <taxon>Chordata</taxon>
        <taxon>Craniata</taxon>
        <taxon>Vertebrata</taxon>
        <taxon>Euteleostomi</taxon>
        <taxon>Actinopterygii</taxon>
        <taxon>Neopterygii</taxon>
        <taxon>Teleostei</taxon>
        <taxon>Neoteleostei</taxon>
        <taxon>Acanthomorphata</taxon>
        <taxon>Zeiogadaria</taxon>
        <taxon>Gadariae</taxon>
        <taxon>Gadiformes</taxon>
        <taxon>Muraenolepidoidei</taxon>
        <taxon>Muraenolepididae</taxon>
        <taxon>Muraenolepis</taxon>
    </lineage>
</organism>
<accession>A0A9Q0ICL3</accession>
<feature type="region of interest" description="Disordered" evidence="1">
    <location>
        <begin position="69"/>
        <end position="163"/>
    </location>
</feature>
<reference evidence="2" key="1">
    <citation type="submission" date="2022-07" db="EMBL/GenBank/DDBJ databases">
        <title>Chromosome-level genome of Muraenolepis orangiensis.</title>
        <authorList>
            <person name="Kim J."/>
        </authorList>
    </citation>
    <scope>NUCLEOTIDE SEQUENCE</scope>
    <source>
        <strain evidence="2">KU_S4_2022</strain>
        <tissue evidence="2">Muscle</tissue>
    </source>
</reference>
<feature type="compositionally biased region" description="Polar residues" evidence="1">
    <location>
        <begin position="98"/>
        <end position="113"/>
    </location>
</feature>